<protein>
    <submittedName>
        <fullName evidence="1">Uncharacterized protein</fullName>
    </submittedName>
</protein>
<evidence type="ECO:0000313" key="2">
    <source>
        <dbReference type="Proteomes" id="UP001195914"/>
    </source>
</evidence>
<dbReference type="AlphaFoldDB" id="A0AAD9G7Q7"/>
<reference evidence="1" key="2">
    <citation type="submission" date="2021-05" db="EMBL/GenBank/DDBJ databases">
        <authorList>
            <person name="Pain A."/>
        </authorList>
    </citation>
    <scope>NUCLEOTIDE SEQUENCE</scope>
    <source>
        <strain evidence="1">1802A</strain>
    </source>
</reference>
<sequence>MEKENEDQLAILRENLQDSSKFASPEESMKIYRALHDKYQSLADEYYRQEAEFRQVSRYLVNQIEMLNQENHRLYMENVSLGNRHLEMLQRIEACEGKRLQRGACFPNMMRTRGSHSPTYPN</sequence>
<accession>A0AAD9G7Q7</accession>
<dbReference type="EMBL" id="JAHBMH010000073">
    <property type="protein sequence ID" value="KAK1933424.1"/>
    <property type="molecule type" value="Genomic_DNA"/>
</dbReference>
<dbReference type="Proteomes" id="UP001195914">
    <property type="component" value="Unassembled WGS sequence"/>
</dbReference>
<evidence type="ECO:0000313" key="1">
    <source>
        <dbReference type="EMBL" id="KAK1933424.1"/>
    </source>
</evidence>
<organism evidence="1 2">
    <name type="scientific">Babesia divergens</name>
    <dbReference type="NCBI Taxonomy" id="32595"/>
    <lineage>
        <taxon>Eukaryota</taxon>
        <taxon>Sar</taxon>
        <taxon>Alveolata</taxon>
        <taxon>Apicomplexa</taxon>
        <taxon>Aconoidasida</taxon>
        <taxon>Piroplasmida</taxon>
        <taxon>Babesiidae</taxon>
        <taxon>Babesia</taxon>
    </lineage>
</organism>
<name>A0AAD9G7Q7_BABDI</name>
<proteinExistence type="predicted"/>
<comment type="caution">
    <text evidence="1">The sequence shown here is derived from an EMBL/GenBank/DDBJ whole genome shotgun (WGS) entry which is preliminary data.</text>
</comment>
<gene>
    <name evidence="1" type="ORF">X943_003595</name>
</gene>
<keyword evidence="2" id="KW-1185">Reference proteome</keyword>
<reference evidence="1" key="1">
    <citation type="journal article" date="2014" name="Nucleic Acids Res.">
        <title>The evolutionary dynamics of variant antigen genes in Babesia reveal a history of genomic innovation underlying host-parasite interaction.</title>
        <authorList>
            <person name="Jackson A.P."/>
            <person name="Otto T.D."/>
            <person name="Darby A."/>
            <person name="Ramaprasad A."/>
            <person name="Xia D."/>
            <person name="Echaide I.E."/>
            <person name="Farber M."/>
            <person name="Gahlot S."/>
            <person name="Gamble J."/>
            <person name="Gupta D."/>
            <person name="Gupta Y."/>
            <person name="Jackson L."/>
            <person name="Malandrin L."/>
            <person name="Malas T.B."/>
            <person name="Moussa E."/>
            <person name="Nair M."/>
            <person name="Reid A.J."/>
            <person name="Sanders M."/>
            <person name="Sharma J."/>
            <person name="Tracey A."/>
            <person name="Quail M.A."/>
            <person name="Weir W."/>
            <person name="Wastling J.M."/>
            <person name="Hall N."/>
            <person name="Willadsen P."/>
            <person name="Lingelbach K."/>
            <person name="Shiels B."/>
            <person name="Tait A."/>
            <person name="Berriman M."/>
            <person name="Allred D.R."/>
            <person name="Pain A."/>
        </authorList>
    </citation>
    <scope>NUCLEOTIDE SEQUENCE</scope>
    <source>
        <strain evidence="1">1802A</strain>
    </source>
</reference>